<dbReference type="AlphaFoldDB" id="A0A812RZG4"/>
<evidence type="ECO:0000313" key="3">
    <source>
        <dbReference type="EMBL" id="CAE7459440.1"/>
    </source>
</evidence>
<dbReference type="PANTHER" id="PTHR47990">
    <property type="entry name" value="2-OXOGLUTARATE (2OG) AND FE(II)-DEPENDENT OXYGENASE SUPERFAMILY PROTEIN-RELATED"/>
    <property type="match status" value="1"/>
</dbReference>
<dbReference type="SUPFAM" id="SSF53335">
    <property type="entry name" value="S-adenosyl-L-methionine-dependent methyltransferases"/>
    <property type="match status" value="1"/>
</dbReference>
<dbReference type="InterPro" id="IPR005123">
    <property type="entry name" value="Oxoglu/Fe-dep_dioxygenase_dom"/>
</dbReference>
<keyword evidence="4" id="KW-1185">Reference proteome</keyword>
<dbReference type="SUPFAM" id="SSF52540">
    <property type="entry name" value="P-loop containing nucleoside triphosphate hydrolases"/>
    <property type="match status" value="1"/>
</dbReference>
<dbReference type="InterPro" id="IPR041698">
    <property type="entry name" value="Methyltransf_25"/>
</dbReference>
<evidence type="ECO:0000313" key="4">
    <source>
        <dbReference type="Proteomes" id="UP000649617"/>
    </source>
</evidence>
<comment type="caution">
    <text evidence="3">The sequence shown here is derived from an EMBL/GenBank/DDBJ whole genome shotgun (WGS) entry which is preliminary data.</text>
</comment>
<sequence>MSDTDQQKWDQRYTQQVQRETPSPAPWLVEMLPELPAGTALDLACGRGGNAIYLAGRGYTVDAIDISPVGLQLAQEAALSAGVKVNFSCQDLLADVQISNWHYDLIVMYHFMAPALLARLHEALRPGGVLMVEQHMSGFPGAAGPGSDRFRIAPGELAQAVCGLEVVRVEEGLFSRGEAAPFALSRLLARRAVYRDEQNPLGYYDRELTKQKRDQKEVFDFKAGGHQSSNPVLCDKGFGDRHTSAARLNYYPAEDPVPAAERADVSALGDLALHHHTDPGAITLLLQDDHGGLQALSKTDGWINVPPQPGTIVVNVGDVLQVWTNDRCTAGVHRVLSVASSRGRYSTPFFYQPRVDALVEPWLAADETPHYNSFSWRDYIRGRVTDNFADYGESDIQIDRYRIAAEAQSYDEAPNYKSYTPQSGDVFISSWAKSGTTLLQQMFHQLRTGGDMDFDDISRMTPWEDTALMLDFDMTVQQVASPRGFKSHRDYQRLPPGMRYIVSLRDPKETYVSFYRFMDGWQIEPGAIPMEDFLPIWMSGGPGGCDYVTHLLSWYARRNEADTLLASYQWVVKNRAEMIRRMAELCGIELTPELADLVLHRTSREYMVEHKDKFDDAMVSAALERKHGIPADSDSSKVQAQGSDAKVLPDSVAQAIDAMWADQVAPVTGHADFASLARSIDERG</sequence>
<organism evidence="3 4">
    <name type="scientific">Symbiodinium pilosum</name>
    <name type="common">Dinoflagellate</name>
    <dbReference type="NCBI Taxonomy" id="2952"/>
    <lineage>
        <taxon>Eukaryota</taxon>
        <taxon>Sar</taxon>
        <taxon>Alveolata</taxon>
        <taxon>Dinophyceae</taxon>
        <taxon>Suessiales</taxon>
        <taxon>Symbiodiniaceae</taxon>
        <taxon>Symbiodinium</taxon>
    </lineage>
</organism>
<proteinExistence type="predicted"/>
<protein>
    <submittedName>
        <fullName evidence="3">GA20OX2 protein</fullName>
    </submittedName>
</protein>
<dbReference type="Pfam" id="PF13649">
    <property type="entry name" value="Methyltransf_25"/>
    <property type="match status" value="1"/>
</dbReference>
<dbReference type="InterPro" id="IPR027417">
    <property type="entry name" value="P-loop_NTPase"/>
</dbReference>
<dbReference type="OrthoDB" id="288590at2759"/>
<dbReference type="InterPro" id="IPR050231">
    <property type="entry name" value="Iron_ascorbate_oxido_reductase"/>
</dbReference>
<dbReference type="InterPro" id="IPR027443">
    <property type="entry name" value="IPNS-like_sf"/>
</dbReference>
<accession>A0A812RZG4</accession>
<dbReference type="PROSITE" id="PS51471">
    <property type="entry name" value="FE2OG_OXY"/>
    <property type="match status" value="1"/>
</dbReference>
<feature type="compositionally biased region" description="Basic and acidic residues" evidence="1">
    <location>
        <begin position="1"/>
        <end position="11"/>
    </location>
</feature>
<dbReference type="InterPro" id="IPR044861">
    <property type="entry name" value="IPNS-like_FE2OG_OXY"/>
</dbReference>
<dbReference type="SUPFAM" id="SSF51197">
    <property type="entry name" value="Clavaminate synthase-like"/>
    <property type="match status" value="1"/>
</dbReference>
<dbReference type="Gene3D" id="3.40.50.300">
    <property type="entry name" value="P-loop containing nucleotide triphosphate hydrolases"/>
    <property type="match status" value="1"/>
</dbReference>
<evidence type="ECO:0000259" key="2">
    <source>
        <dbReference type="PROSITE" id="PS51471"/>
    </source>
</evidence>
<evidence type="ECO:0000256" key="1">
    <source>
        <dbReference type="SAM" id="MobiDB-lite"/>
    </source>
</evidence>
<feature type="compositionally biased region" description="Polar residues" evidence="1">
    <location>
        <begin position="12"/>
        <end position="21"/>
    </location>
</feature>
<dbReference type="Gene3D" id="2.60.120.330">
    <property type="entry name" value="B-lactam Antibiotic, Isopenicillin N Synthase, Chain"/>
    <property type="match status" value="1"/>
</dbReference>
<dbReference type="Pfam" id="PF00685">
    <property type="entry name" value="Sulfotransfer_1"/>
    <property type="match status" value="1"/>
</dbReference>
<dbReference type="GO" id="GO:0008146">
    <property type="term" value="F:sulfotransferase activity"/>
    <property type="evidence" value="ECO:0007669"/>
    <property type="project" value="InterPro"/>
</dbReference>
<feature type="domain" description="Fe2OG dioxygenase" evidence="2">
    <location>
        <begin position="242"/>
        <end position="353"/>
    </location>
</feature>
<dbReference type="InterPro" id="IPR000863">
    <property type="entry name" value="Sulfotransferase_dom"/>
</dbReference>
<dbReference type="InterPro" id="IPR029063">
    <property type="entry name" value="SAM-dependent_MTases_sf"/>
</dbReference>
<name>A0A812RZG4_SYMPI</name>
<feature type="region of interest" description="Disordered" evidence="1">
    <location>
        <begin position="1"/>
        <end position="22"/>
    </location>
</feature>
<dbReference type="Pfam" id="PF03171">
    <property type="entry name" value="2OG-FeII_Oxy"/>
    <property type="match status" value="1"/>
</dbReference>
<reference evidence="3" key="1">
    <citation type="submission" date="2021-02" db="EMBL/GenBank/DDBJ databases">
        <authorList>
            <person name="Dougan E. K."/>
            <person name="Rhodes N."/>
            <person name="Thang M."/>
            <person name="Chan C."/>
        </authorList>
    </citation>
    <scope>NUCLEOTIDE SEQUENCE</scope>
</reference>
<dbReference type="EMBL" id="CAJNIZ010022223">
    <property type="protein sequence ID" value="CAE7459440.1"/>
    <property type="molecule type" value="Genomic_DNA"/>
</dbReference>
<dbReference type="Proteomes" id="UP000649617">
    <property type="component" value="Unassembled WGS sequence"/>
</dbReference>
<dbReference type="Gene3D" id="3.40.50.150">
    <property type="entry name" value="Vaccinia Virus protein VP39"/>
    <property type="match status" value="1"/>
</dbReference>
<gene>
    <name evidence="3" type="primary">GA20OX2</name>
    <name evidence="3" type="ORF">SPIL2461_LOCUS11410</name>
</gene>
<dbReference type="CDD" id="cd02440">
    <property type="entry name" value="AdoMet_MTases"/>
    <property type="match status" value="1"/>
</dbReference>